<protein>
    <submittedName>
        <fullName evidence="2">Uncharacterized protein</fullName>
    </submittedName>
</protein>
<dbReference type="EMBL" id="BKCJ011046868">
    <property type="protein sequence ID" value="GFC74346.1"/>
    <property type="molecule type" value="Genomic_DNA"/>
</dbReference>
<organism evidence="2">
    <name type="scientific">Tanacetum cinerariifolium</name>
    <name type="common">Dalmatian daisy</name>
    <name type="synonym">Chrysanthemum cinerariifolium</name>
    <dbReference type="NCBI Taxonomy" id="118510"/>
    <lineage>
        <taxon>Eukaryota</taxon>
        <taxon>Viridiplantae</taxon>
        <taxon>Streptophyta</taxon>
        <taxon>Embryophyta</taxon>
        <taxon>Tracheophyta</taxon>
        <taxon>Spermatophyta</taxon>
        <taxon>Magnoliopsida</taxon>
        <taxon>eudicotyledons</taxon>
        <taxon>Gunneridae</taxon>
        <taxon>Pentapetalae</taxon>
        <taxon>asterids</taxon>
        <taxon>campanulids</taxon>
        <taxon>Asterales</taxon>
        <taxon>Asteraceae</taxon>
        <taxon>Asteroideae</taxon>
        <taxon>Anthemideae</taxon>
        <taxon>Anthemidinae</taxon>
        <taxon>Tanacetum</taxon>
    </lineage>
</organism>
<feature type="region of interest" description="Disordered" evidence="1">
    <location>
        <begin position="1"/>
        <end position="22"/>
    </location>
</feature>
<proteinExistence type="predicted"/>
<reference evidence="2" key="1">
    <citation type="journal article" date="2019" name="Sci. Rep.">
        <title>Draft genome of Tanacetum cinerariifolium, the natural source of mosquito coil.</title>
        <authorList>
            <person name="Yamashiro T."/>
            <person name="Shiraishi A."/>
            <person name="Satake H."/>
            <person name="Nakayama K."/>
        </authorList>
    </citation>
    <scope>NUCLEOTIDE SEQUENCE</scope>
</reference>
<accession>A0A699QQA3</accession>
<evidence type="ECO:0000256" key="1">
    <source>
        <dbReference type="SAM" id="MobiDB-lite"/>
    </source>
</evidence>
<sequence>MNRELDREASLGSGSVLGSGYL</sequence>
<evidence type="ECO:0000313" key="2">
    <source>
        <dbReference type="EMBL" id="GFC74346.1"/>
    </source>
</evidence>
<comment type="caution">
    <text evidence="2">The sequence shown here is derived from an EMBL/GenBank/DDBJ whole genome shotgun (WGS) entry which is preliminary data.</text>
</comment>
<dbReference type="AlphaFoldDB" id="A0A699QQA3"/>
<feature type="non-terminal residue" evidence="2">
    <location>
        <position position="22"/>
    </location>
</feature>
<name>A0A699QQA3_TANCI</name>
<gene>
    <name evidence="2" type="ORF">Tci_846316</name>
</gene>